<proteinExistence type="predicted"/>
<evidence type="ECO:0000256" key="5">
    <source>
        <dbReference type="ARBA" id="ARBA00022737"/>
    </source>
</evidence>
<keyword evidence="4 9" id="KW-0732">Signal</keyword>
<keyword evidence="2" id="KW-0964">Secreted</keyword>
<evidence type="ECO:0000256" key="3">
    <source>
        <dbReference type="ARBA" id="ARBA00022659"/>
    </source>
</evidence>
<dbReference type="CDD" id="cd00033">
    <property type="entry name" value="CCP"/>
    <property type="match status" value="8"/>
</dbReference>
<accession>S7NQD4</accession>
<feature type="disulfide bond" evidence="8">
    <location>
        <begin position="383"/>
        <end position="426"/>
    </location>
</feature>
<keyword evidence="5" id="KW-0677">Repeat</keyword>
<feature type="domain" description="Sushi" evidence="10">
    <location>
        <begin position="557"/>
        <end position="614"/>
    </location>
</feature>
<evidence type="ECO:0000256" key="4">
    <source>
        <dbReference type="ARBA" id="ARBA00022729"/>
    </source>
</evidence>
<evidence type="ECO:0000259" key="10">
    <source>
        <dbReference type="PROSITE" id="PS50923"/>
    </source>
</evidence>
<dbReference type="Proteomes" id="UP000052978">
    <property type="component" value="Unassembled WGS sequence"/>
</dbReference>
<dbReference type="FunFam" id="2.10.70.10:FF:000060">
    <property type="entry name" value="Complement inhibitory factor H"/>
    <property type="match status" value="1"/>
</dbReference>
<evidence type="ECO:0000256" key="1">
    <source>
        <dbReference type="ARBA" id="ARBA00004613"/>
    </source>
</evidence>
<dbReference type="Pfam" id="PF00084">
    <property type="entry name" value="Sushi"/>
    <property type="match status" value="12"/>
</dbReference>
<dbReference type="FunFam" id="2.10.70.10:FF:000026">
    <property type="entry name" value="Complement inhibitory factor H"/>
    <property type="match status" value="3"/>
</dbReference>
<reference evidence="11 12" key="1">
    <citation type="journal article" date="2013" name="Nat. Commun.">
        <title>Genome analysis reveals insights into physiology and longevity of the Brandt's bat Myotis brandtii.</title>
        <authorList>
            <person name="Seim I."/>
            <person name="Fang X."/>
            <person name="Xiong Z."/>
            <person name="Lobanov A.V."/>
            <person name="Huang Z."/>
            <person name="Ma S."/>
            <person name="Feng Y."/>
            <person name="Turanov A.A."/>
            <person name="Zhu Y."/>
            <person name="Lenz T.L."/>
            <person name="Gerashchenko M.V."/>
            <person name="Fan D."/>
            <person name="Hee Yim S."/>
            <person name="Yao X."/>
            <person name="Jordan D."/>
            <person name="Xiong Y."/>
            <person name="Ma Y."/>
            <person name="Lyapunov A.N."/>
            <person name="Chen G."/>
            <person name="Kulakova O.I."/>
            <person name="Sun Y."/>
            <person name="Lee S.G."/>
            <person name="Bronson R.T."/>
            <person name="Moskalev A.A."/>
            <person name="Sunyaev S.R."/>
            <person name="Zhang G."/>
            <person name="Krogh A."/>
            <person name="Wang J."/>
            <person name="Gladyshev V.N."/>
        </authorList>
    </citation>
    <scope>NUCLEOTIDE SEQUENCE [LARGE SCALE GENOMIC DNA]</scope>
</reference>
<dbReference type="SUPFAM" id="SSF57535">
    <property type="entry name" value="Complement control module/SCR domain"/>
    <property type="match status" value="12"/>
</dbReference>
<feature type="domain" description="Sushi" evidence="10">
    <location>
        <begin position="381"/>
        <end position="439"/>
    </location>
</feature>
<evidence type="ECO:0000256" key="6">
    <source>
        <dbReference type="ARBA" id="ARBA00023157"/>
    </source>
</evidence>
<evidence type="ECO:0000256" key="7">
    <source>
        <dbReference type="ARBA" id="ARBA00023180"/>
    </source>
</evidence>
<name>S7NQD4_MYOBR</name>
<comment type="subcellular location">
    <subcellularLocation>
        <location evidence="1">Secreted</location>
    </subcellularLocation>
</comment>
<dbReference type="InterPro" id="IPR051503">
    <property type="entry name" value="ComplSys_Reg/VirEntry_Med"/>
</dbReference>
<feature type="chain" id="PRO_5004543745" evidence="9">
    <location>
        <begin position="19"/>
        <end position="851"/>
    </location>
</feature>
<comment type="caution">
    <text evidence="8">Lacks conserved residue(s) required for the propagation of feature annotation.</text>
</comment>
<dbReference type="AlphaFoldDB" id="S7NQD4"/>
<dbReference type="InterPro" id="IPR035976">
    <property type="entry name" value="Sushi/SCR/CCP_sf"/>
</dbReference>
<keyword evidence="12" id="KW-1185">Reference proteome</keyword>
<feature type="signal peptide" evidence="9">
    <location>
        <begin position="1"/>
        <end position="18"/>
    </location>
</feature>
<dbReference type="EMBL" id="KE164687">
    <property type="protein sequence ID" value="EPQ19441.1"/>
    <property type="molecule type" value="Genomic_DNA"/>
</dbReference>
<dbReference type="PANTHER" id="PTHR45785">
    <property type="entry name" value="COMPLEMENT FACTOR H-RELATED"/>
    <property type="match status" value="1"/>
</dbReference>
<keyword evidence="6 8" id="KW-1015">Disulfide bond</keyword>
<organism evidence="11 12">
    <name type="scientific">Myotis brandtii</name>
    <name type="common">Brandt's bat</name>
    <dbReference type="NCBI Taxonomy" id="109478"/>
    <lineage>
        <taxon>Eukaryota</taxon>
        <taxon>Metazoa</taxon>
        <taxon>Chordata</taxon>
        <taxon>Craniata</taxon>
        <taxon>Vertebrata</taxon>
        <taxon>Euteleostomi</taxon>
        <taxon>Mammalia</taxon>
        <taxon>Eutheria</taxon>
        <taxon>Laurasiatheria</taxon>
        <taxon>Chiroptera</taxon>
        <taxon>Yangochiroptera</taxon>
        <taxon>Vespertilionidae</taxon>
        <taxon>Myotis</taxon>
    </lineage>
</organism>
<evidence type="ECO:0000313" key="12">
    <source>
        <dbReference type="Proteomes" id="UP000052978"/>
    </source>
</evidence>
<feature type="domain" description="Sushi" evidence="10">
    <location>
        <begin position="499"/>
        <end position="556"/>
    </location>
</feature>
<keyword evidence="7" id="KW-0325">Glycoprotein</keyword>
<dbReference type="PROSITE" id="PS50923">
    <property type="entry name" value="SUSHI"/>
    <property type="match status" value="8"/>
</dbReference>
<dbReference type="GO" id="GO:0006956">
    <property type="term" value="P:complement activation"/>
    <property type="evidence" value="ECO:0007669"/>
    <property type="project" value="TreeGrafter"/>
</dbReference>
<feature type="domain" description="Sushi" evidence="10">
    <location>
        <begin position="204"/>
        <end position="262"/>
    </location>
</feature>
<dbReference type="Gene3D" id="2.10.70.10">
    <property type="entry name" value="Complement Module, domain 1"/>
    <property type="match status" value="14"/>
</dbReference>
<feature type="domain" description="Sushi" evidence="10">
    <location>
        <begin position="85"/>
        <end position="142"/>
    </location>
</feature>
<evidence type="ECO:0000256" key="8">
    <source>
        <dbReference type="PROSITE-ProRule" id="PRU00302"/>
    </source>
</evidence>
<feature type="disulfide bond" evidence="8">
    <location>
        <begin position="731"/>
        <end position="774"/>
    </location>
</feature>
<feature type="domain" description="Sushi" evidence="10">
    <location>
        <begin position="446"/>
        <end position="496"/>
    </location>
</feature>
<dbReference type="PANTHER" id="PTHR45785:SF7">
    <property type="entry name" value="COMPLEMENT FACTOR H"/>
    <property type="match status" value="1"/>
</dbReference>
<dbReference type="FunFam" id="2.10.70.10:FF:000054">
    <property type="entry name" value="Complement inhibitory factor H"/>
    <property type="match status" value="2"/>
</dbReference>
<gene>
    <name evidence="11" type="ORF">D623_10008232</name>
</gene>
<dbReference type="GO" id="GO:0001851">
    <property type="term" value="F:complement component C3b binding"/>
    <property type="evidence" value="ECO:0007669"/>
    <property type="project" value="TreeGrafter"/>
</dbReference>
<protein>
    <submittedName>
        <fullName evidence="11">Complement factor H</fullName>
    </submittedName>
</protein>
<evidence type="ECO:0000313" key="11">
    <source>
        <dbReference type="EMBL" id="EPQ19441.1"/>
    </source>
</evidence>
<evidence type="ECO:0000256" key="9">
    <source>
        <dbReference type="SAM" id="SignalP"/>
    </source>
</evidence>
<feature type="domain" description="Sushi" evidence="10">
    <location>
        <begin position="729"/>
        <end position="787"/>
    </location>
</feature>
<feature type="domain" description="Sushi" evidence="10">
    <location>
        <begin position="270"/>
        <end position="319"/>
    </location>
</feature>
<keyword evidence="3 8" id="KW-0768">Sushi</keyword>
<dbReference type="GO" id="GO:0005615">
    <property type="term" value="C:extracellular space"/>
    <property type="evidence" value="ECO:0007669"/>
    <property type="project" value="TreeGrafter"/>
</dbReference>
<feature type="disulfide bond" evidence="8">
    <location>
        <begin position="206"/>
        <end position="249"/>
    </location>
</feature>
<evidence type="ECO:0000256" key="2">
    <source>
        <dbReference type="ARBA" id="ARBA00022525"/>
    </source>
</evidence>
<dbReference type="SMART" id="SM00032">
    <property type="entry name" value="CCP"/>
    <property type="match status" value="13"/>
</dbReference>
<dbReference type="InterPro" id="IPR000436">
    <property type="entry name" value="Sushi_SCR_CCP_dom"/>
</dbReference>
<sequence>MLLLVKVILTLWVSWARGQVNPCEFPEIKHGLLYSEETYRSYFPAPINQWFYYSCDENYVTPPGYFWHYITCTKNGWTPEVPCLRKCVFNDLEHVRNPPTQQRLLQGQSIKIDCHPGYSLLNPQSNVTCTENGWSSPPSCIKLCDMPIFENATAIITGKPFRLNDTLDYQCLDGYENRDGSTIGSMVCGEGGWLHLPTCFKSADKCGPPPAINYGDITSVPLEGYLPGSRVEYQCQDYYELRGPQYVTCSYGKWSKPPRCIGKCVFNDLEHVRSPSKEQRLLQGQSIKIDCDPGYSLSDPQSTVTCTENGWSSPPSCIKHCDMPIFENATAIITGKPFRPDDMLDYQCLDGYENRDGSKKGSMVCGEDGWSHLPTCFKSADKCGLPPGISNGDITSVTLKVYHPWSTVKYQCQAYYQIQGPKYVTCSYGKWSEVPRCMGQCFFPWVENGRSTSSGRTHQEGDTVQIVCDQGYSLANDQDVITCAEHGWSTPPTCSRINLSCGSPPTVQNAFIPNQKPRYRHGDTARYECRHPLGLFGNPVVTCLSGEWTDPPECKEITCDPPIIPNGDFAPKMNQYELDDVITYRCGNGFYPPLLGNTTKCSLVGWLPRPRCVLKPCGFPEIKHGRLLHADTTKSYFPVYVGRSLLYFCDYGYVTPSQSSLAIMNCTQDGWSPEIPCLKHCDMPIFENATAIITGKPFRLNDMLDYQCLDGYENRDGSTNGSMVCESADKCGLPPAISNGDITSFPLEGYPPWSRVEYQCQAYYELRGPTDVICSYGKWSKPPRCIDPCVISEEIMNEKNIQLKGKDNKPYYVKTGDIIEFICKSGRKAVTSEESFQTMCLEGTVKLPRCE</sequence>